<evidence type="ECO:0000313" key="1">
    <source>
        <dbReference type="EMBL" id="KZF22003.1"/>
    </source>
</evidence>
<keyword evidence="2" id="KW-1185">Reference proteome</keyword>
<proteinExistence type="predicted"/>
<dbReference type="OMA" id="DATEPNE"/>
<name>A0A165GBX8_XYLHT</name>
<reference evidence="1 2" key="1">
    <citation type="journal article" date="2016" name="Fungal Biol.">
        <title>The genome of Xylona heveae provides a window into fungal endophytism.</title>
        <authorList>
            <person name="Gazis R."/>
            <person name="Kuo A."/>
            <person name="Riley R."/>
            <person name="LaButti K."/>
            <person name="Lipzen A."/>
            <person name="Lin J."/>
            <person name="Amirebrahimi M."/>
            <person name="Hesse C.N."/>
            <person name="Spatafora J.W."/>
            <person name="Henrissat B."/>
            <person name="Hainaut M."/>
            <person name="Grigoriev I.V."/>
            <person name="Hibbett D.S."/>
        </authorList>
    </citation>
    <scope>NUCLEOTIDE SEQUENCE [LARGE SCALE GENOMIC DNA]</scope>
    <source>
        <strain evidence="1 2">TC161</strain>
    </source>
</reference>
<dbReference type="AlphaFoldDB" id="A0A165GBX8"/>
<evidence type="ECO:0000313" key="2">
    <source>
        <dbReference type="Proteomes" id="UP000076632"/>
    </source>
</evidence>
<dbReference type="EMBL" id="KV407459">
    <property type="protein sequence ID" value="KZF22003.1"/>
    <property type="molecule type" value="Genomic_DNA"/>
</dbReference>
<protein>
    <submittedName>
        <fullName evidence="1">Uncharacterized protein</fullName>
    </submittedName>
</protein>
<sequence length="75" mass="8703">MPAQDDKTFYSYLDSIAQTTKGEDAVSQNKRIKEAEFAEDSREPNEQEILQIKQALQRERDMEHHNHQPSKPTSS</sequence>
<dbReference type="OrthoDB" id="5415600at2759"/>
<dbReference type="Proteomes" id="UP000076632">
    <property type="component" value="Unassembled WGS sequence"/>
</dbReference>
<organism evidence="1 2">
    <name type="scientific">Xylona heveae (strain CBS 132557 / TC161)</name>
    <dbReference type="NCBI Taxonomy" id="1328760"/>
    <lineage>
        <taxon>Eukaryota</taxon>
        <taxon>Fungi</taxon>
        <taxon>Dikarya</taxon>
        <taxon>Ascomycota</taxon>
        <taxon>Pezizomycotina</taxon>
        <taxon>Xylonomycetes</taxon>
        <taxon>Xylonales</taxon>
        <taxon>Xylonaceae</taxon>
        <taxon>Xylona</taxon>
    </lineage>
</organism>
<dbReference type="GeneID" id="28897821"/>
<accession>A0A165GBX8</accession>
<dbReference type="RefSeq" id="XP_018187558.1">
    <property type="nucleotide sequence ID" value="XM_018332684.1"/>
</dbReference>
<dbReference type="InParanoid" id="A0A165GBX8"/>
<gene>
    <name evidence="1" type="ORF">L228DRAFT_247614</name>
</gene>